<name>A0A1A9X0V3_9MUSC</name>
<accession>A0A1A9X0V3</accession>
<keyword evidence="1" id="KW-0812">Transmembrane</keyword>
<evidence type="ECO:0000313" key="3">
    <source>
        <dbReference type="Proteomes" id="UP000091820"/>
    </source>
</evidence>
<sequence length="101" mass="11599">MSNDLLINTLRVITVMQLMLKCPVLNQFKNHSYKESKLGRKGKANIVIRNVQNQNITSVLCVPYCVIAVVAVVWCWLRSRVACLLLYEKIPEQLCCLILKH</sequence>
<dbReference type="Proteomes" id="UP000091820">
    <property type="component" value="Unassembled WGS sequence"/>
</dbReference>
<reference evidence="2" key="2">
    <citation type="submission" date="2020-05" db="UniProtKB">
        <authorList>
            <consortium name="EnsemblMetazoa"/>
        </authorList>
    </citation>
    <scope>IDENTIFICATION</scope>
    <source>
        <strain evidence="2">IAEA</strain>
    </source>
</reference>
<evidence type="ECO:0000313" key="2">
    <source>
        <dbReference type="EnsemblMetazoa" id="GBRI040023-PA"/>
    </source>
</evidence>
<dbReference type="VEuPathDB" id="VectorBase:GBRI040023"/>
<dbReference type="EnsemblMetazoa" id="GBRI040023-RA">
    <property type="protein sequence ID" value="GBRI040023-PA"/>
    <property type="gene ID" value="GBRI040023"/>
</dbReference>
<feature type="transmembrane region" description="Helical" evidence="1">
    <location>
        <begin position="56"/>
        <end position="77"/>
    </location>
</feature>
<organism evidence="2 3">
    <name type="scientific">Glossina brevipalpis</name>
    <dbReference type="NCBI Taxonomy" id="37001"/>
    <lineage>
        <taxon>Eukaryota</taxon>
        <taxon>Metazoa</taxon>
        <taxon>Ecdysozoa</taxon>
        <taxon>Arthropoda</taxon>
        <taxon>Hexapoda</taxon>
        <taxon>Insecta</taxon>
        <taxon>Pterygota</taxon>
        <taxon>Neoptera</taxon>
        <taxon>Endopterygota</taxon>
        <taxon>Diptera</taxon>
        <taxon>Brachycera</taxon>
        <taxon>Muscomorpha</taxon>
        <taxon>Hippoboscoidea</taxon>
        <taxon>Glossinidae</taxon>
        <taxon>Glossina</taxon>
    </lineage>
</organism>
<keyword evidence="3" id="KW-1185">Reference proteome</keyword>
<keyword evidence="1" id="KW-1133">Transmembrane helix</keyword>
<proteinExistence type="predicted"/>
<keyword evidence="1" id="KW-0472">Membrane</keyword>
<protein>
    <submittedName>
        <fullName evidence="2">Uncharacterized protein</fullName>
    </submittedName>
</protein>
<evidence type="ECO:0000256" key="1">
    <source>
        <dbReference type="SAM" id="Phobius"/>
    </source>
</evidence>
<dbReference type="AlphaFoldDB" id="A0A1A9X0V3"/>
<reference evidence="3" key="1">
    <citation type="submission" date="2014-03" db="EMBL/GenBank/DDBJ databases">
        <authorList>
            <person name="Aksoy S."/>
            <person name="Warren W."/>
            <person name="Wilson R.K."/>
        </authorList>
    </citation>
    <scope>NUCLEOTIDE SEQUENCE [LARGE SCALE GENOMIC DNA]</scope>
    <source>
        <strain evidence="3">IAEA</strain>
    </source>
</reference>